<protein>
    <submittedName>
        <fullName evidence="1">Uncharacterized protein</fullName>
    </submittedName>
</protein>
<dbReference type="Proteomes" id="UP000681610">
    <property type="component" value="Unassembled WGS sequence"/>
</dbReference>
<dbReference type="RefSeq" id="WP_208058152.1">
    <property type="nucleotide sequence ID" value="NZ_JAGDYP010000002.1"/>
</dbReference>
<reference evidence="1 2" key="1">
    <citation type="submission" date="2021-03" db="EMBL/GenBank/DDBJ databases">
        <title>Isolation and description of Capnocytophaga bilenii sp. nov., a novel Capnocytophaga species, isolated from a gingivitis subject.</title>
        <authorList>
            <person name="Antezack A."/>
            <person name="Monnet-Corti V."/>
            <person name="La Scola B."/>
        </authorList>
    </citation>
    <scope>NUCLEOTIDE SEQUENCE [LARGE SCALE GENOMIC DNA]</scope>
    <source>
        <strain evidence="1 2">Marseille-Q4570</strain>
    </source>
</reference>
<proteinExistence type="predicted"/>
<evidence type="ECO:0000313" key="1">
    <source>
        <dbReference type="EMBL" id="MBO1883465.1"/>
    </source>
</evidence>
<organism evidence="1 2">
    <name type="scientific">Capnocytophaga bilenii</name>
    <dbReference type="NCBI Taxonomy" id="2819369"/>
    <lineage>
        <taxon>Bacteria</taxon>
        <taxon>Pseudomonadati</taxon>
        <taxon>Bacteroidota</taxon>
        <taxon>Flavobacteriia</taxon>
        <taxon>Flavobacteriales</taxon>
        <taxon>Flavobacteriaceae</taxon>
        <taxon>Capnocytophaga</taxon>
    </lineage>
</organism>
<dbReference type="EMBL" id="JAGDYP010000002">
    <property type="protein sequence ID" value="MBO1883465.1"/>
    <property type="molecule type" value="Genomic_DNA"/>
</dbReference>
<name>A0ABS3PW06_9FLAO</name>
<sequence length="160" mass="19456">METTAIIYDIKKEYIKAVDAYETLIRRDGVIVDCYINLSFLYWSFAFELYEFTIPNNIPEYWVKKGGDEFLKVLDLGIEKYPKDIELHFWKRYFLHISYAEDFTEEECLDLFDLYGYKNKTPFFFLYQYDNIKYRKQRDELLDIIKGEETAKNLYIKSLL</sequence>
<comment type="caution">
    <text evidence="1">The sequence shown here is derived from an EMBL/GenBank/DDBJ whole genome shotgun (WGS) entry which is preliminary data.</text>
</comment>
<gene>
    <name evidence="1" type="ORF">J4N46_03260</name>
</gene>
<evidence type="ECO:0000313" key="2">
    <source>
        <dbReference type="Proteomes" id="UP000681610"/>
    </source>
</evidence>
<keyword evidence="2" id="KW-1185">Reference proteome</keyword>
<accession>A0ABS3PW06</accession>